<evidence type="ECO:0000256" key="1">
    <source>
        <dbReference type="SAM" id="Phobius"/>
    </source>
</evidence>
<name>A0ABU2GKS6_9EURY</name>
<keyword evidence="1" id="KW-0812">Transmembrane</keyword>
<dbReference type="EMBL" id="JAMQOP010000007">
    <property type="protein sequence ID" value="MDS0301426.1"/>
    <property type="molecule type" value="Genomic_DNA"/>
</dbReference>
<keyword evidence="1" id="KW-0472">Membrane</keyword>
<reference evidence="3 4" key="1">
    <citation type="submission" date="2022-06" db="EMBL/GenBank/DDBJ databases">
        <title>Halogeometricum sp. a new haloarchaeum isolate from saline soil.</title>
        <authorList>
            <person name="Strakova D."/>
            <person name="Galisteo C."/>
            <person name="Sanchez-Porro C."/>
            <person name="Ventosa A."/>
        </authorList>
    </citation>
    <scope>NUCLEOTIDE SEQUENCE [LARGE SCALE GENOMIC DNA]</scope>
    <source>
        <strain evidence="3 4">S1BR25-6</strain>
    </source>
</reference>
<gene>
    <name evidence="3" type="ORF">NDI76_22105</name>
</gene>
<sequence>MDTEAEHRCRRRGSRVLVPCYWVAKVLRMLNQNDFKDALSSSVYRSPIKMSQIQTTVPEGETPAGTCEYCGHPFPTIDRLVLHRGREHSQRLDDIDKEKFKSAFTEEEDALRSLRLRALAILVILYFGLLNIYAVFA</sequence>
<comment type="caution">
    <text evidence="3">The sequence shown here is derived from an EMBL/GenBank/DDBJ whole genome shotgun (WGS) entry which is preliminary data.</text>
</comment>
<organism evidence="3 4">
    <name type="scientific">Halogeometricum salsisoli</name>
    <dbReference type="NCBI Taxonomy" id="2950536"/>
    <lineage>
        <taxon>Archaea</taxon>
        <taxon>Methanobacteriati</taxon>
        <taxon>Methanobacteriota</taxon>
        <taxon>Stenosarchaea group</taxon>
        <taxon>Halobacteria</taxon>
        <taxon>Halobacteriales</taxon>
        <taxon>Haloferacaceae</taxon>
        <taxon>Halogeometricum</taxon>
    </lineage>
</organism>
<keyword evidence="1" id="KW-1133">Transmembrane helix</keyword>
<dbReference type="RefSeq" id="WP_310926332.1">
    <property type="nucleotide sequence ID" value="NZ_JAMQOP010000007.1"/>
</dbReference>
<accession>A0ABU2GKS6</accession>
<proteinExistence type="predicted"/>
<dbReference type="PROSITE" id="PS00028">
    <property type="entry name" value="ZINC_FINGER_C2H2_1"/>
    <property type="match status" value="1"/>
</dbReference>
<protein>
    <recommendedName>
        <fullName evidence="2">C2H2-type domain-containing protein</fullName>
    </recommendedName>
</protein>
<feature type="transmembrane region" description="Helical" evidence="1">
    <location>
        <begin position="118"/>
        <end position="136"/>
    </location>
</feature>
<evidence type="ECO:0000259" key="2">
    <source>
        <dbReference type="PROSITE" id="PS00028"/>
    </source>
</evidence>
<feature type="domain" description="C2H2-type" evidence="2">
    <location>
        <begin position="67"/>
        <end position="88"/>
    </location>
</feature>
<keyword evidence="4" id="KW-1185">Reference proteome</keyword>
<evidence type="ECO:0000313" key="3">
    <source>
        <dbReference type="EMBL" id="MDS0301426.1"/>
    </source>
</evidence>
<dbReference type="InterPro" id="IPR013087">
    <property type="entry name" value="Znf_C2H2_type"/>
</dbReference>
<evidence type="ECO:0000313" key="4">
    <source>
        <dbReference type="Proteomes" id="UP001257060"/>
    </source>
</evidence>
<dbReference type="Proteomes" id="UP001257060">
    <property type="component" value="Unassembled WGS sequence"/>
</dbReference>